<sequence length="719" mass="74274">MERLRPADPSAVGGHRLAARLGSGGMGVVYLARSPLGVWCALKVIRAEHADDPGFRARFRREAELAARLGGRWTVPVVAADADAASPWLATAYVPGPSLADAIARHGVWPEEQLRLLAAALAQALDEVHTAGLVHRDVKPANVLLTADGPRLIDFGIARAVGATALTADGSVVGSPGYLSPEQARGRTVGPASDVFSLGCVLAHAATGRAVFGTGGAAAVLYRTVHEPPDLDGVPPGLAPIVRRCLEKEPERRPGVAELRAFFGEFTADGWLPEGLPALIAAQATRVVDLPVPEPTVVGGEPGGPGPGGTGPGDTGPGDTGPGGPSLTRRRLLATGSVLGLTAAGAGAWWLRSRGAPAPPPPGNRPTYVVGLLGRRADGAFTAQEHGARLAVDEHNHDPARTFDLVLRTADDGGTAEGSTRGAAGLVAGRNLAVVICAGTNATVPAAVTALTRTRTTALVTRADTSLLDSANLTTALLLRPTRTAGPPAVLRHLNREVKPERAVVVHDLSDAAETSAFVRVVTVFGKLDAPAVVVEEVAANAGFTAVARRIAERPKDAVLFAGLRPERAASLDRALREAGHRGARVADEPVLGGRFLAEAEGWMVGTAYADAGADPRLRTFAAAHRELHGDSPAPWAAEAYDAVRFAAHGLAEAGADGPSALRSELLRAPWQGITRRFSYDPGGQFYDADRDGGAFLYRISGGAAHFVARADDIGGGDG</sequence>
<dbReference type="Pfam" id="PF13458">
    <property type="entry name" value="Peripla_BP_6"/>
    <property type="match status" value="1"/>
</dbReference>
<feature type="domain" description="Protein kinase" evidence="9">
    <location>
        <begin position="15"/>
        <end position="263"/>
    </location>
</feature>
<dbReference type="Gene3D" id="1.10.510.10">
    <property type="entry name" value="Transferase(Phosphotransferase) domain 1"/>
    <property type="match status" value="1"/>
</dbReference>
<keyword evidence="4 7" id="KW-0547">Nucleotide-binding</keyword>
<feature type="binding site" evidence="7">
    <location>
        <position position="43"/>
    </location>
    <ligand>
        <name>ATP</name>
        <dbReference type="ChEBI" id="CHEBI:30616"/>
    </ligand>
</feature>
<comment type="caution">
    <text evidence="10">The sequence shown here is derived from an EMBL/GenBank/DDBJ whole genome shotgun (WGS) entry which is preliminary data.</text>
</comment>
<dbReference type="CDD" id="cd14014">
    <property type="entry name" value="STKc_PknB_like"/>
    <property type="match status" value="1"/>
</dbReference>
<reference evidence="10 11" key="1">
    <citation type="submission" date="2023-05" db="EMBL/GenBank/DDBJ databases">
        <title>Streptomyces fuscus sp. nov., a brown-black pigment producing actinomyces isolated from dry sand of Sea duck farm.</title>
        <authorList>
            <person name="Xie J."/>
            <person name="Shen N."/>
        </authorList>
    </citation>
    <scope>NUCLEOTIDE SEQUENCE [LARGE SCALE GENOMIC DNA]</scope>
    <source>
        <strain evidence="10 11">CGMCC 4.1745</strain>
    </source>
</reference>
<dbReference type="GO" id="GO:0016301">
    <property type="term" value="F:kinase activity"/>
    <property type="evidence" value="ECO:0007669"/>
    <property type="project" value="UniProtKB-KW"/>
</dbReference>
<keyword evidence="2" id="KW-0808">Transferase</keyword>
<keyword evidence="5 10" id="KW-0418">Kinase</keyword>
<feature type="region of interest" description="Disordered" evidence="8">
    <location>
        <begin position="294"/>
        <end position="329"/>
    </location>
</feature>
<dbReference type="Proteomes" id="UP001249760">
    <property type="component" value="Unassembled WGS sequence"/>
</dbReference>
<dbReference type="PROSITE" id="PS00108">
    <property type="entry name" value="PROTEIN_KINASE_ST"/>
    <property type="match status" value="1"/>
</dbReference>
<evidence type="ECO:0000256" key="3">
    <source>
        <dbReference type="ARBA" id="ARBA00022729"/>
    </source>
</evidence>
<dbReference type="PANTHER" id="PTHR43289:SF34">
    <property type="entry name" value="SERINE_THREONINE-PROTEIN KINASE YBDM-RELATED"/>
    <property type="match status" value="1"/>
</dbReference>
<dbReference type="SMART" id="SM00220">
    <property type="entry name" value="S_TKc"/>
    <property type="match status" value="1"/>
</dbReference>
<comment type="similarity">
    <text evidence="1">Belongs to the leucine-binding protein family.</text>
</comment>
<dbReference type="EMBL" id="JASKMA010000004">
    <property type="protein sequence ID" value="MDT6983071.1"/>
    <property type="molecule type" value="Genomic_DNA"/>
</dbReference>
<feature type="compositionally biased region" description="Gly residues" evidence="8">
    <location>
        <begin position="300"/>
        <end position="324"/>
    </location>
</feature>
<keyword evidence="3" id="KW-0732">Signal</keyword>
<dbReference type="InterPro" id="IPR000719">
    <property type="entry name" value="Prot_kinase_dom"/>
</dbReference>
<name>A0ABU3JM89_9ACTN</name>
<dbReference type="InterPro" id="IPR028081">
    <property type="entry name" value="Leu-bd"/>
</dbReference>
<evidence type="ECO:0000256" key="2">
    <source>
        <dbReference type="ARBA" id="ARBA00022679"/>
    </source>
</evidence>
<dbReference type="Pfam" id="PF00069">
    <property type="entry name" value="Pkinase"/>
    <property type="match status" value="1"/>
</dbReference>
<gene>
    <name evidence="10" type="ORF">QNO04_06335</name>
</gene>
<accession>A0ABU3JM89</accession>
<evidence type="ECO:0000313" key="11">
    <source>
        <dbReference type="Proteomes" id="UP001249760"/>
    </source>
</evidence>
<organism evidence="10 11">
    <name type="scientific">Streptomyces lusitanus</name>
    <dbReference type="NCBI Taxonomy" id="68232"/>
    <lineage>
        <taxon>Bacteria</taxon>
        <taxon>Bacillati</taxon>
        <taxon>Actinomycetota</taxon>
        <taxon>Actinomycetes</taxon>
        <taxon>Kitasatosporales</taxon>
        <taxon>Streptomycetaceae</taxon>
        <taxon>Streptomyces</taxon>
    </lineage>
</organism>
<dbReference type="InterPro" id="IPR028082">
    <property type="entry name" value="Peripla_BP_I"/>
</dbReference>
<evidence type="ECO:0000313" key="10">
    <source>
        <dbReference type="EMBL" id="MDT6983071.1"/>
    </source>
</evidence>
<evidence type="ECO:0000256" key="8">
    <source>
        <dbReference type="SAM" id="MobiDB-lite"/>
    </source>
</evidence>
<dbReference type="PROSITE" id="PS50011">
    <property type="entry name" value="PROTEIN_KINASE_DOM"/>
    <property type="match status" value="1"/>
</dbReference>
<evidence type="ECO:0000256" key="1">
    <source>
        <dbReference type="ARBA" id="ARBA00010062"/>
    </source>
</evidence>
<evidence type="ECO:0000256" key="5">
    <source>
        <dbReference type="ARBA" id="ARBA00022777"/>
    </source>
</evidence>
<keyword evidence="6 7" id="KW-0067">ATP-binding</keyword>
<evidence type="ECO:0000256" key="4">
    <source>
        <dbReference type="ARBA" id="ARBA00022741"/>
    </source>
</evidence>
<dbReference type="Gene3D" id="3.30.200.20">
    <property type="entry name" value="Phosphorylase Kinase, domain 1"/>
    <property type="match status" value="1"/>
</dbReference>
<dbReference type="PROSITE" id="PS00107">
    <property type="entry name" value="PROTEIN_KINASE_ATP"/>
    <property type="match status" value="1"/>
</dbReference>
<protein>
    <submittedName>
        <fullName evidence="10">Bifunctional serine/threonine-protein kinase/ABC transporter substrate-binding protein</fullName>
    </submittedName>
</protein>
<dbReference type="InterPro" id="IPR017441">
    <property type="entry name" value="Protein_kinase_ATP_BS"/>
</dbReference>
<dbReference type="InterPro" id="IPR011009">
    <property type="entry name" value="Kinase-like_dom_sf"/>
</dbReference>
<dbReference type="Gene3D" id="3.40.50.2300">
    <property type="match status" value="2"/>
</dbReference>
<proteinExistence type="inferred from homology"/>
<dbReference type="SUPFAM" id="SSF53822">
    <property type="entry name" value="Periplasmic binding protein-like I"/>
    <property type="match status" value="1"/>
</dbReference>
<evidence type="ECO:0000259" key="9">
    <source>
        <dbReference type="PROSITE" id="PS50011"/>
    </source>
</evidence>
<keyword evidence="11" id="KW-1185">Reference proteome</keyword>
<dbReference type="InterPro" id="IPR008271">
    <property type="entry name" value="Ser/Thr_kinase_AS"/>
</dbReference>
<evidence type="ECO:0000256" key="7">
    <source>
        <dbReference type="PROSITE-ProRule" id="PRU10141"/>
    </source>
</evidence>
<dbReference type="RefSeq" id="WP_394305704.1">
    <property type="nucleotide sequence ID" value="NZ_JASKMA010000004.1"/>
</dbReference>
<dbReference type="SUPFAM" id="SSF56112">
    <property type="entry name" value="Protein kinase-like (PK-like)"/>
    <property type="match status" value="1"/>
</dbReference>
<evidence type="ECO:0000256" key="6">
    <source>
        <dbReference type="ARBA" id="ARBA00022840"/>
    </source>
</evidence>
<dbReference type="PANTHER" id="PTHR43289">
    <property type="entry name" value="MITOGEN-ACTIVATED PROTEIN KINASE KINASE KINASE 20-RELATED"/>
    <property type="match status" value="1"/>
</dbReference>